<dbReference type="Proteomes" id="UP000271152">
    <property type="component" value="Unassembled WGS sequence"/>
</dbReference>
<gene>
    <name evidence="1" type="ORF">ALP23_04016</name>
</gene>
<proteinExistence type="predicted"/>
<dbReference type="AlphaFoldDB" id="A0A3M5WLU1"/>
<sequence>MIGYVRKSVGDTQAWLAQKSPALKPGFLIIYSLCRTSMGNASLDACTLPFTSTASFSRHGHIKIDIKRLIKRFIGFGDDPGKKNDMMSVFIAG</sequence>
<name>A0A3M5WLU1_9PSED</name>
<comment type="caution">
    <text evidence="1">The sequence shown here is derived from an EMBL/GenBank/DDBJ whole genome shotgun (WGS) entry which is preliminary data.</text>
</comment>
<organism evidence="1 2">
    <name type="scientific">Pseudomonas syringae pv. apii</name>
    <dbReference type="NCBI Taxonomy" id="81036"/>
    <lineage>
        <taxon>Bacteria</taxon>
        <taxon>Pseudomonadati</taxon>
        <taxon>Pseudomonadota</taxon>
        <taxon>Gammaproteobacteria</taxon>
        <taxon>Pseudomonadales</taxon>
        <taxon>Pseudomonadaceae</taxon>
        <taxon>Pseudomonas</taxon>
    </lineage>
</organism>
<evidence type="ECO:0000313" key="1">
    <source>
        <dbReference type="EMBL" id="RMU70617.1"/>
    </source>
</evidence>
<evidence type="ECO:0000313" key="2">
    <source>
        <dbReference type="Proteomes" id="UP000271152"/>
    </source>
</evidence>
<dbReference type="EMBL" id="RBUG01000112">
    <property type="protein sequence ID" value="RMU70617.1"/>
    <property type="molecule type" value="Genomic_DNA"/>
</dbReference>
<protein>
    <submittedName>
        <fullName evidence="1">Uncharacterized protein</fullName>
    </submittedName>
</protein>
<reference evidence="1 2" key="1">
    <citation type="submission" date="2018-08" db="EMBL/GenBank/DDBJ databases">
        <title>Recombination of ecologically and evolutionarily significant loci maintains genetic cohesion in the Pseudomonas syringae species complex.</title>
        <authorList>
            <person name="Dillon M."/>
            <person name="Thakur S."/>
            <person name="Almeida R.N.D."/>
            <person name="Weir B.S."/>
            <person name="Guttman D.S."/>
        </authorList>
    </citation>
    <scope>NUCLEOTIDE SEQUENCE [LARGE SCALE GENOMIC DNA]</scope>
    <source>
        <strain evidence="1 2">ICMP 11947</strain>
    </source>
</reference>
<accession>A0A3M5WLU1</accession>